<dbReference type="EMBL" id="VWSF01000006">
    <property type="protein sequence ID" value="KAA5546796.1"/>
    <property type="molecule type" value="Genomic_DNA"/>
</dbReference>
<evidence type="ECO:0000313" key="2">
    <source>
        <dbReference type="EMBL" id="KAA5546796.1"/>
    </source>
</evidence>
<dbReference type="PANTHER" id="PTHR43664">
    <property type="entry name" value="MONOAMINE OXIDASE-RELATED"/>
    <property type="match status" value="1"/>
</dbReference>
<evidence type="ECO:0000313" key="3">
    <source>
        <dbReference type="Proteomes" id="UP000323426"/>
    </source>
</evidence>
<keyword evidence="3" id="KW-1185">Reference proteome</keyword>
<protein>
    <submittedName>
        <fullName evidence="2">Dehydratase</fullName>
    </submittedName>
</protein>
<feature type="domain" description="MaoC-like" evidence="1">
    <location>
        <begin position="16"/>
        <end position="120"/>
    </location>
</feature>
<gene>
    <name evidence="2" type="ORF">F0145_10710</name>
</gene>
<dbReference type="InterPro" id="IPR029069">
    <property type="entry name" value="HotDog_dom_sf"/>
</dbReference>
<dbReference type="Pfam" id="PF01575">
    <property type="entry name" value="MaoC_dehydratas"/>
    <property type="match status" value="1"/>
</dbReference>
<name>A0A5M6DK90_9BACT</name>
<dbReference type="SUPFAM" id="SSF54637">
    <property type="entry name" value="Thioesterase/thiol ester dehydrase-isomerase"/>
    <property type="match status" value="1"/>
</dbReference>
<organism evidence="2 3">
    <name type="scientific">Adhaeribacter rhizoryzae</name>
    <dbReference type="NCBI Taxonomy" id="2607907"/>
    <lineage>
        <taxon>Bacteria</taxon>
        <taxon>Pseudomonadati</taxon>
        <taxon>Bacteroidota</taxon>
        <taxon>Cytophagia</taxon>
        <taxon>Cytophagales</taxon>
        <taxon>Hymenobacteraceae</taxon>
        <taxon>Adhaeribacter</taxon>
    </lineage>
</organism>
<dbReference type="AlphaFoldDB" id="A0A5M6DK90"/>
<dbReference type="Gene3D" id="3.10.129.10">
    <property type="entry name" value="Hotdog Thioesterase"/>
    <property type="match status" value="1"/>
</dbReference>
<dbReference type="PANTHER" id="PTHR43664:SF1">
    <property type="entry name" value="BETA-METHYLMALYL-COA DEHYDRATASE"/>
    <property type="match status" value="1"/>
</dbReference>
<proteinExistence type="predicted"/>
<evidence type="ECO:0000259" key="1">
    <source>
        <dbReference type="Pfam" id="PF01575"/>
    </source>
</evidence>
<dbReference type="InterPro" id="IPR002539">
    <property type="entry name" value="MaoC-like_dom"/>
</dbReference>
<dbReference type="InterPro" id="IPR052342">
    <property type="entry name" value="MCH/BMMD"/>
</dbReference>
<dbReference type="Proteomes" id="UP000323426">
    <property type="component" value="Unassembled WGS sequence"/>
</dbReference>
<reference evidence="2 3" key="1">
    <citation type="submission" date="2019-09" db="EMBL/GenBank/DDBJ databases">
        <title>Genome sequence and assembly of Adhaeribacter sp.</title>
        <authorList>
            <person name="Chhetri G."/>
        </authorList>
    </citation>
    <scope>NUCLEOTIDE SEQUENCE [LARGE SCALE GENOMIC DNA]</scope>
    <source>
        <strain evidence="2 3">DK36</strain>
    </source>
</reference>
<comment type="caution">
    <text evidence="2">The sequence shown here is derived from an EMBL/GenBank/DDBJ whole genome shotgun (WGS) entry which is preliminary data.</text>
</comment>
<accession>A0A5M6DK90</accession>
<sequence>MHFKSQFYEDYTLGYTRETLGRTITETDFVIHAGQTGDFFPHHMDAEWCKDQPFKQRIAHGTLIFSVAIGQTASEINPEAFSKGYDRLRFIKPVFIGDTIRSKVTISEKADDKKPEFGKVVEHVEVFNQRGEIVLACDHLLLAKKKTPVLSQLPQ</sequence>
<dbReference type="RefSeq" id="WP_150088397.1">
    <property type="nucleotide sequence ID" value="NZ_VWSF01000006.1"/>
</dbReference>